<feature type="region of interest" description="Disordered" evidence="1">
    <location>
        <begin position="241"/>
        <end position="261"/>
    </location>
</feature>
<name>A0A919CR90_9PROT</name>
<reference evidence="2" key="1">
    <citation type="journal article" date="2014" name="Int. J. Syst. Evol. Microbiol.">
        <title>Complete genome sequence of Corynebacterium casei LMG S-19264T (=DSM 44701T), isolated from a smear-ripened cheese.</title>
        <authorList>
            <consortium name="US DOE Joint Genome Institute (JGI-PGF)"/>
            <person name="Walter F."/>
            <person name="Albersmeier A."/>
            <person name="Kalinowski J."/>
            <person name="Ruckert C."/>
        </authorList>
    </citation>
    <scope>NUCLEOTIDE SEQUENCE</scope>
    <source>
        <strain evidence="2">KCTC 42651</strain>
    </source>
</reference>
<dbReference type="AlphaFoldDB" id="A0A919CR90"/>
<feature type="compositionally biased region" description="Polar residues" evidence="1">
    <location>
        <begin position="245"/>
        <end position="261"/>
    </location>
</feature>
<accession>A0A919CR90</accession>
<dbReference type="EMBL" id="BMZS01000009">
    <property type="protein sequence ID" value="GHD56475.1"/>
    <property type="molecule type" value="Genomic_DNA"/>
</dbReference>
<organism evidence="2 3">
    <name type="scientific">Thalassobaculum fulvum</name>
    <dbReference type="NCBI Taxonomy" id="1633335"/>
    <lineage>
        <taxon>Bacteria</taxon>
        <taxon>Pseudomonadati</taxon>
        <taxon>Pseudomonadota</taxon>
        <taxon>Alphaproteobacteria</taxon>
        <taxon>Rhodospirillales</taxon>
        <taxon>Thalassobaculaceae</taxon>
        <taxon>Thalassobaculum</taxon>
    </lineage>
</organism>
<comment type="caution">
    <text evidence="2">The sequence shown here is derived from an EMBL/GenBank/DDBJ whole genome shotgun (WGS) entry which is preliminary data.</text>
</comment>
<protein>
    <submittedName>
        <fullName evidence="2">Uncharacterized protein</fullName>
    </submittedName>
</protein>
<sequence length="261" mass="27279">MSGASDHLARALGYPYAAHHDDFLFRAGEALPLAPDHPLDDLTPVIAVGSNRAPAQLTRKFAGMEVAVPVTRLQARDVDVVHAAHLAGYGSVPATLAASPGTVTELWITWLDRAGLERMDATEAVGVNYDRVTVALDWVEGGPRAPGRALLYTARRGLMRLGGSPVALASIPATGRRLPAMHQEEILRRLHAVRGTGGFEDWLAGLIGPEGQAGRSALTEWLTSGADRTPCPGIVPGPGMVAGQGTASDGMTSSPRSSTSA</sequence>
<keyword evidence="3" id="KW-1185">Reference proteome</keyword>
<evidence type="ECO:0000256" key="1">
    <source>
        <dbReference type="SAM" id="MobiDB-lite"/>
    </source>
</evidence>
<gene>
    <name evidence="2" type="ORF">GCM10017083_36500</name>
</gene>
<reference evidence="2" key="2">
    <citation type="submission" date="2020-09" db="EMBL/GenBank/DDBJ databases">
        <authorList>
            <person name="Sun Q."/>
            <person name="Kim S."/>
        </authorList>
    </citation>
    <scope>NUCLEOTIDE SEQUENCE</scope>
    <source>
        <strain evidence="2">KCTC 42651</strain>
    </source>
</reference>
<proteinExistence type="predicted"/>
<evidence type="ECO:0000313" key="3">
    <source>
        <dbReference type="Proteomes" id="UP000630353"/>
    </source>
</evidence>
<dbReference type="Proteomes" id="UP000630353">
    <property type="component" value="Unassembled WGS sequence"/>
</dbReference>
<evidence type="ECO:0000313" key="2">
    <source>
        <dbReference type="EMBL" id="GHD56475.1"/>
    </source>
</evidence>